<dbReference type="CDD" id="cd00290">
    <property type="entry name" value="cytochrome_b_C"/>
    <property type="match status" value="1"/>
</dbReference>
<feature type="binding site" description="axial binding residue" evidence="15">
    <location>
        <position position="209"/>
    </location>
    <ligand>
        <name>heme b</name>
        <dbReference type="ChEBI" id="CHEBI:60344"/>
        <label>b566</label>
    </ligand>
    <ligandPart>
        <name>Fe</name>
        <dbReference type="ChEBI" id="CHEBI:18248"/>
    </ligandPart>
</feature>
<dbReference type="InterPro" id="IPR027387">
    <property type="entry name" value="Cytb/b6-like_sf"/>
</dbReference>
<feature type="binding site" description="axial binding residue" evidence="15">
    <location>
        <position position="195"/>
    </location>
    <ligand>
        <name>heme b</name>
        <dbReference type="ChEBI" id="CHEBI:60344"/>
        <label>b562</label>
    </ligand>
    <ligandPart>
        <name>Fe</name>
        <dbReference type="ChEBI" id="CHEBI:18248"/>
    </ligandPart>
</feature>
<feature type="binding site" description="axial binding residue" evidence="15">
    <location>
        <position position="108"/>
    </location>
    <ligand>
        <name>heme b</name>
        <dbReference type="ChEBI" id="CHEBI:60344"/>
        <label>b566</label>
    </ligand>
    <ligandPart>
        <name>Fe</name>
        <dbReference type="ChEBI" id="CHEBI:18248"/>
    </ligandPart>
</feature>
<evidence type="ECO:0000256" key="15">
    <source>
        <dbReference type="PIRSR" id="PIRSR038885-2"/>
    </source>
</evidence>
<dbReference type="SUPFAM" id="SSF81648">
    <property type="entry name" value="a domain/subunit of cytochrome bc1 complex (Ubiquinol-cytochrome c reductase)"/>
    <property type="match status" value="1"/>
</dbReference>
<dbReference type="GO" id="GO:0005743">
    <property type="term" value="C:mitochondrial inner membrane"/>
    <property type="evidence" value="ECO:0007669"/>
    <property type="project" value="UniProtKB-SubCell"/>
</dbReference>
<dbReference type="InterPro" id="IPR016174">
    <property type="entry name" value="Di-haem_cyt_TM"/>
</dbReference>
<sequence>MSQEREMTVRNQRFSILKQPITSVLNQHLIDYPTPSNLSYWWGFGSLAGICLVIQIVTGIFLAMHYTPHVDLAFNSVEHIMRDIERGWLLRYMHANGASMFFIVVYLHMFRGLYYASYSSPREFVRCIGVVIFLFMILTAFIGYVLPWGQMSFWGATVITSLASAIHVVGDTIVTWLWGGFSVDNATLNRFFSLHYLLPFILVGASVLHLAALHQYGSNNPLGVHAEMDKIAFYPYFYVKDLVGWVAFAIFFSVWIFYAPNPMSTPAHIVPEWYFLPVYAILRSIPDKAGGVAAIALVSICLLALPFMKSLYGLFWLLLADRCLLGWIGCQPVEPPFVTIEQISPLLFFLFFVILPLLGLVGRGIPHSYTDVRH</sequence>
<evidence type="ECO:0000256" key="10">
    <source>
        <dbReference type="ARBA" id="ARBA00022989"/>
    </source>
</evidence>
<dbReference type="GO" id="GO:0016491">
    <property type="term" value="F:oxidoreductase activity"/>
    <property type="evidence" value="ECO:0007669"/>
    <property type="project" value="UniProtKB-UniRule"/>
</dbReference>
<dbReference type="Pfam" id="PF00033">
    <property type="entry name" value="Cytochrome_B"/>
    <property type="match status" value="1"/>
</dbReference>
<dbReference type="Gene3D" id="1.20.810.10">
    <property type="entry name" value="Cytochrome Bc1 Complex, Chain C"/>
    <property type="match status" value="1"/>
</dbReference>
<dbReference type="EMBL" id="JAJJMA010301957">
    <property type="protein sequence ID" value="MCL7048207.1"/>
    <property type="molecule type" value="Genomic_DNA"/>
</dbReference>
<evidence type="ECO:0000256" key="14">
    <source>
        <dbReference type="PIRSR" id="PIRSR038885-1"/>
    </source>
</evidence>
<evidence type="ECO:0000256" key="1">
    <source>
        <dbReference type="ARBA" id="ARBA00004448"/>
    </source>
</evidence>
<name>A0AA42B1Q0_PAPNU</name>
<dbReference type="GO" id="GO:0046872">
    <property type="term" value="F:metal ion binding"/>
    <property type="evidence" value="ECO:0007669"/>
    <property type="project" value="UniProtKB-KW"/>
</dbReference>
<dbReference type="PANTHER" id="PTHR19271:SF16">
    <property type="entry name" value="CYTOCHROME B"/>
    <property type="match status" value="1"/>
</dbReference>
<evidence type="ECO:0000256" key="6">
    <source>
        <dbReference type="ARBA" id="ARBA00022692"/>
    </source>
</evidence>
<feature type="transmembrane region" description="Helical" evidence="16">
    <location>
        <begin position="128"/>
        <end position="146"/>
    </location>
</feature>
<feature type="domain" description="Cytochrome b/b6 N-terminal region profile" evidence="17">
    <location>
        <begin position="6"/>
        <end position="222"/>
    </location>
</feature>
<dbReference type="PANTHER" id="PTHR19271">
    <property type="entry name" value="CYTOCHROME B"/>
    <property type="match status" value="1"/>
</dbReference>
<evidence type="ECO:0000256" key="13">
    <source>
        <dbReference type="ARBA" id="ARBA00023136"/>
    </source>
</evidence>
<evidence type="ECO:0000256" key="5">
    <source>
        <dbReference type="ARBA" id="ARBA00022660"/>
    </source>
</evidence>
<keyword evidence="6 16" id="KW-0812">Transmembrane</keyword>
<keyword evidence="7 15" id="KW-0479">Metal-binding</keyword>
<keyword evidence="9" id="KW-0249">Electron transport</keyword>
<evidence type="ECO:0000259" key="18">
    <source>
        <dbReference type="PROSITE" id="PS51003"/>
    </source>
</evidence>
<keyword evidence="8" id="KW-0999">Mitochondrion inner membrane</keyword>
<dbReference type="GO" id="GO:0045275">
    <property type="term" value="C:respiratory chain complex III"/>
    <property type="evidence" value="ECO:0007669"/>
    <property type="project" value="InterPro"/>
</dbReference>
<dbReference type="AlphaFoldDB" id="A0AA42B1Q0"/>
<dbReference type="GO" id="GO:0008121">
    <property type="term" value="F:quinol-cytochrome-c reductase activity"/>
    <property type="evidence" value="ECO:0007669"/>
    <property type="project" value="InterPro"/>
</dbReference>
<proteinExistence type="predicted"/>
<keyword evidence="3" id="KW-0813">Transport</keyword>
<evidence type="ECO:0000256" key="12">
    <source>
        <dbReference type="ARBA" id="ARBA00023128"/>
    </source>
</evidence>
<protein>
    <recommendedName>
        <fullName evidence="2">Cytochrome b</fullName>
    </recommendedName>
</protein>
<dbReference type="PROSITE" id="PS51003">
    <property type="entry name" value="CYTB_CTER"/>
    <property type="match status" value="1"/>
</dbReference>
<organism evidence="19 20">
    <name type="scientific">Papaver nudicaule</name>
    <name type="common">Iceland poppy</name>
    <dbReference type="NCBI Taxonomy" id="74823"/>
    <lineage>
        <taxon>Eukaryota</taxon>
        <taxon>Viridiplantae</taxon>
        <taxon>Streptophyta</taxon>
        <taxon>Embryophyta</taxon>
        <taxon>Tracheophyta</taxon>
        <taxon>Spermatophyta</taxon>
        <taxon>Magnoliopsida</taxon>
        <taxon>Ranunculales</taxon>
        <taxon>Papaveraceae</taxon>
        <taxon>Papaveroideae</taxon>
        <taxon>Papaver</taxon>
    </lineage>
</organism>
<dbReference type="InterPro" id="IPR005798">
    <property type="entry name" value="Cyt_b/b6_C"/>
</dbReference>
<evidence type="ECO:0000256" key="4">
    <source>
        <dbReference type="ARBA" id="ARBA00022617"/>
    </source>
</evidence>
<keyword evidence="10 16" id="KW-1133">Transmembrane helix</keyword>
<feature type="transmembrane region" description="Helical" evidence="16">
    <location>
        <begin position="153"/>
        <end position="176"/>
    </location>
</feature>
<keyword evidence="5" id="KW-0679">Respiratory chain</keyword>
<feature type="binding site" evidence="14">
    <location>
        <position position="214"/>
    </location>
    <ligand>
        <name>a ubiquinone</name>
        <dbReference type="ChEBI" id="CHEBI:16389"/>
    </ligand>
</feature>
<feature type="transmembrane region" description="Helical" evidence="16">
    <location>
        <begin position="346"/>
        <end position="365"/>
    </location>
</feature>
<keyword evidence="13 16" id="KW-0472">Membrane</keyword>
<keyword evidence="12" id="KW-0496">Mitochondrion</keyword>
<feature type="transmembrane region" description="Helical" evidence="16">
    <location>
        <begin position="88"/>
        <end position="108"/>
    </location>
</feature>
<gene>
    <name evidence="19" type="ORF">MKW94_010395</name>
</gene>
<comment type="subcellular location">
    <subcellularLocation>
        <location evidence="1">Mitochondrion inner membrane</location>
        <topology evidence="1">Multi-pass membrane protein</topology>
    </subcellularLocation>
</comment>
<evidence type="ECO:0000259" key="17">
    <source>
        <dbReference type="PROSITE" id="PS51002"/>
    </source>
</evidence>
<accession>A0AA42B1Q0</accession>
<evidence type="ECO:0000256" key="8">
    <source>
        <dbReference type="ARBA" id="ARBA00022792"/>
    </source>
</evidence>
<feature type="transmembrane region" description="Helical" evidence="16">
    <location>
        <begin position="237"/>
        <end position="258"/>
    </location>
</feature>
<keyword evidence="4 15" id="KW-0349">Heme</keyword>
<keyword evidence="11 15" id="KW-0408">Iron</keyword>
<reference evidence="19" key="1">
    <citation type="submission" date="2022-03" db="EMBL/GenBank/DDBJ databases">
        <title>A functionally conserved STORR gene fusion in Papaver species that diverged 16.8 million years ago.</title>
        <authorList>
            <person name="Catania T."/>
        </authorList>
    </citation>
    <scope>NUCLEOTIDE SEQUENCE</scope>
    <source>
        <strain evidence="19">S-191538</strain>
    </source>
</reference>
<evidence type="ECO:0000256" key="2">
    <source>
        <dbReference type="ARBA" id="ARBA00013531"/>
    </source>
</evidence>
<dbReference type="PROSITE" id="PS51002">
    <property type="entry name" value="CYTB_NTER"/>
    <property type="match status" value="1"/>
</dbReference>
<dbReference type="PIRSF" id="PIRSF038885">
    <property type="entry name" value="COB"/>
    <property type="match status" value="1"/>
</dbReference>
<dbReference type="InterPro" id="IPR030689">
    <property type="entry name" value="Cytochrome_b"/>
</dbReference>
<feature type="domain" description="Cytochrome b/b6 C-terminal region profile" evidence="18">
    <location>
        <begin position="223"/>
        <end position="369"/>
    </location>
</feature>
<feature type="binding site" description="axial binding residue" evidence="15">
    <location>
        <position position="94"/>
    </location>
    <ligand>
        <name>heme b</name>
        <dbReference type="ChEBI" id="CHEBI:60344"/>
        <label>b562</label>
    </ligand>
    <ligandPart>
        <name>Fe</name>
        <dbReference type="ChEBI" id="CHEBI:18248"/>
    </ligandPart>
</feature>
<dbReference type="Proteomes" id="UP001177140">
    <property type="component" value="Unassembled WGS sequence"/>
</dbReference>
<evidence type="ECO:0000256" key="16">
    <source>
        <dbReference type="SAM" id="Phobius"/>
    </source>
</evidence>
<feature type="transmembrane region" description="Helical" evidence="16">
    <location>
        <begin position="196"/>
        <end position="216"/>
    </location>
</feature>
<dbReference type="InterPro" id="IPR005797">
    <property type="entry name" value="Cyt_b/b6_N"/>
</dbReference>
<dbReference type="InterPro" id="IPR048260">
    <property type="entry name" value="Cytochrome_b_C_euk/bac"/>
</dbReference>
<dbReference type="InterPro" id="IPR036150">
    <property type="entry name" value="Cyt_b/b6_C_sf"/>
</dbReference>
<dbReference type="CDD" id="cd00284">
    <property type="entry name" value="Cytochrome_b_N"/>
    <property type="match status" value="1"/>
</dbReference>
<dbReference type="GO" id="GO:0006122">
    <property type="term" value="P:mitochondrial electron transport, ubiquinol to cytochrome c"/>
    <property type="evidence" value="ECO:0007669"/>
    <property type="project" value="TreeGrafter"/>
</dbReference>
<keyword evidence="20" id="KW-1185">Reference proteome</keyword>
<evidence type="ECO:0000313" key="19">
    <source>
        <dbReference type="EMBL" id="MCL7048207.1"/>
    </source>
</evidence>
<feature type="transmembrane region" description="Helical" evidence="16">
    <location>
        <begin position="289"/>
        <end position="308"/>
    </location>
</feature>
<evidence type="ECO:0000313" key="20">
    <source>
        <dbReference type="Proteomes" id="UP001177140"/>
    </source>
</evidence>
<dbReference type="Pfam" id="PF00032">
    <property type="entry name" value="Cytochrom_B_C"/>
    <property type="match status" value="1"/>
</dbReference>
<dbReference type="SUPFAM" id="SSF81342">
    <property type="entry name" value="Transmembrane di-heme cytochromes"/>
    <property type="match status" value="1"/>
</dbReference>
<comment type="caution">
    <text evidence="19">The sequence shown here is derived from an EMBL/GenBank/DDBJ whole genome shotgun (WGS) entry which is preliminary data.</text>
</comment>
<evidence type="ECO:0000256" key="9">
    <source>
        <dbReference type="ARBA" id="ARBA00022982"/>
    </source>
</evidence>
<evidence type="ECO:0000256" key="3">
    <source>
        <dbReference type="ARBA" id="ARBA00022448"/>
    </source>
</evidence>
<evidence type="ECO:0000256" key="11">
    <source>
        <dbReference type="ARBA" id="ARBA00023004"/>
    </source>
</evidence>
<dbReference type="InterPro" id="IPR048259">
    <property type="entry name" value="Cytochrome_b_N_euk/bac"/>
</dbReference>
<evidence type="ECO:0000256" key="7">
    <source>
        <dbReference type="ARBA" id="ARBA00022723"/>
    </source>
</evidence>
<feature type="transmembrane region" description="Helical" evidence="16">
    <location>
        <begin position="40"/>
        <end position="67"/>
    </location>
</feature>
<comment type="cofactor">
    <cofactor evidence="15">
        <name>heme</name>
        <dbReference type="ChEBI" id="CHEBI:30413"/>
    </cofactor>
    <text evidence="15">Binds 2 heme groups non-covalently.</text>
</comment>